<organism evidence="1 2">
    <name type="scientific">Gonapodya prolifera (strain JEL478)</name>
    <name type="common">Monoblepharis prolifera</name>
    <dbReference type="NCBI Taxonomy" id="1344416"/>
    <lineage>
        <taxon>Eukaryota</taxon>
        <taxon>Fungi</taxon>
        <taxon>Fungi incertae sedis</taxon>
        <taxon>Chytridiomycota</taxon>
        <taxon>Chytridiomycota incertae sedis</taxon>
        <taxon>Monoblepharidomycetes</taxon>
        <taxon>Monoblepharidales</taxon>
        <taxon>Gonapodyaceae</taxon>
        <taxon>Gonapodya</taxon>
    </lineage>
</organism>
<dbReference type="Proteomes" id="UP000070544">
    <property type="component" value="Unassembled WGS sequence"/>
</dbReference>
<name>A0A139ALN2_GONPJ</name>
<accession>A0A139ALN2</accession>
<dbReference type="AlphaFoldDB" id="A0A139ALN2"/>
<evidence type="ECO:0000313" key="1">
    <source>
        <dbReference type="EMBL" id="KXS17692.1"/>
    </source>
</evidence>
<reference evidence="1 2" key="1">
    <citation type="journal article" date="2015" name="Genome Biol. Evol.">
        <title>Phylogenomic analyses indicate that early fungi evolved digesting cell walls of algal ancestors of land plants.</title>
        <authorList>
            <person name="Chang Y."/>
            <person name="Wang S."/>
            <person name="Sekimoto S."/>
            <person name="Aerts A.L."/>
            <person name="Choi C."/>
            <person name="Clum A."/>
            <person name="LaButti K.M."/>
            <person name="Lindquist E.A."/>
            <person name="Yee Ngan C."/>
            <person name="Ohm R.A."/>
            <person name="Salamov A.A."/>
            <person name="Grigoriev I.V."/>
            <person name="Spatafora J.W."/>
            <person name="Berbee M.L."/>
        </authorList>
    </citation>
    <scope>NUCLEOTIDE SEQUENCE [LARGE SCALE GENOMIC DNA]</scope>
    <source>
        <strain evidence="1 2">JEL478</strain>
    </source>
</reference>
<proteinExistence type="predicted"/>
<dbReference type="EMBL" id="KQ965745">
    <property type="protein sequence ID" value="KXS17692.1"/>
    <property type="molecule type" value="Genomic_DNA"/>
</dbReference>
<sequence length="155" mass="18249">MYQFANAHYCTRMSHSVNRAVQIQTPRDVIIREILSKATKLLEDEIKSLHAHIQAKSHTTTDKNYIFDLAIFDDAELKHIYDLITEMLNERSTRDTNRVKYIQRNMKHHQQYPPYNDEVYIDDSDALNDHESEDIDDDDAALVDVDDTVTHCRRQ</sequence>
<keyword evidence="2" id="KW-1185">Reference proteome</keyword>
<evidence type="ECO:0000313" key="2">
    <source>
        <dbReference type="Proteomes" id="UP000070544"/>
    </source>
</evidence>
<protein>
    <submittedName>
        <fullName evidence="1">Uncharacterized protein</fullName>
    </submittedName>
</protein>
<gene>
    <name evidence="1" type="ORF">M427DRAFT_244023</name>
</gene>